<keyword evidence="8" id="KW-0175">Coiled coil</keyword>
<keyword evidence="12" id="KW-1185">Reference proteome</keyword>
<evidence type="ECO:0000256" key="3">
    <source>
        <dbReference type="ARBA" id="ARBA00022884"/>
    </source>
</evidence>
<evidence type="ECO:0000256" key="8">
    <source>
        <dbReference type="SAM" id="Coils"/>
    </source>
</evidence>
<accession>A0A410Q836</accession>
<dbReference type="NCBIfam" id="TIGR00158">
    <property type="entry name" value="L9"/>
    <property type="match status" value="1"/>
</dbReference>
<dbReference type="KEGG" id="spoa:EQM13_00180"/>
<dbReference type="AlphaFoldDB" id="A0A410Q836"/>
<dbReference type="Gene3D" id="3.10.430.100">
    <property type="entry name" value="Ribosomal protein L9, C-terminal domain"/>
    <property type="match status" value="1"/>
</dbReference>
<dbReference type="Pfam" id="PF01281">
    <property type="entry name" value="Ribosomal_L9_N"/>
    <property type="match status" value="1"/>
</dbReference>
<dbReference type="GO" id="GO:0003735">
    <property type="term" value="F:structural constituent of ribosome"/>
    <property type="evidence" value="ECO:0007669"/>
    <property type="project" value="InterPro"/>
</dbReference>
<evidence type="ECO:0000259" key="10">
    <source>
        <dbReference type="Pfam" id="PF03948"/>
    </source>
</evidence>
<proteinExistence type="inferred from homology"/>
<dbReference type="InterPro" id="IPR000244">
    <property type="entry name" value="Ribosomal_bL9"/>
</dbReference>
<dbReference type="InterPro" id="IPR020070">
    <property type="entry name" value="Ribosomal_bL9_N"/>
</dbReference>
<evidence type="ECO:0000256" key="1">
    <source>
        <dbReference type="ARBA" id="ARBA00010605"/>
    </source>
</evidence>
<dbReference type="Proteomes" id="UP000287969">
    <property type="component" value="Chromosome"/>
</dbReference>
<dbReference type="OrthoDB" id="9788336at2"/>
<evidence type="ECO:0000256" key="5">
    <source>
        <dbReference type="ARBA" id="ARBA00023274"/>
    </source>
</evidence>
<dbReference type="InterPro" id="IPR036935">
    <property type="entry name" value="Ribosomal_bL9_N_sf"/>
</dbReference>
<dbReference type="SUPFAM" id="SSF55658">
    <property type="entry name" value="L9 N-domain-like"/>
    <property type="match status" value="1"/>
</dbReference>
<dbReference type="Gene3D" id="3.40.5.10">
    <property type="entry name" value="Ribosomal protein L9, N-terminal domain"/>
    <property type="match status" value="1"/>
</dbReference>
<reference evidence="12" key="1">
    <citation type="submission" date="2019-01" db="EMBL/GenBank/DDBJ databases">
        <title>Draft genomes of a novel of Sporanaerobacter strains.</title>
        <authorList>
            <person name="Ma S."/>
        </authorList>
    </citation>
    <scope>NUCLEOTIDE SEQUENCE [LARGE SCALE GENOMIC DNA]</scope>
    <source>
        <strain evidence="12">NJN-17</strain>
    </source>
</reference>
<sequence>MKVILLEDVKGLGKKGDLVNAKDGYVRNFLFPKNLVIEATEGNLKVLKDKKKSEENKKKAEYEKALKLKETIEKVDIEIKRKAGEGGKLFGSITSKDIAEVLKSKYNIDLDKRKIVLQDNIKSIGATTVEVKIHQDVSAIIKIKVEEE</sequence>
<name>A0A410Q836_9FIRM</name>
<evidence type="ECO:0000256" key="7">
    <source>
        <dbReference type="HAMAP-Rule" id="MF_00503"/>
    </source>
</evidence>
<feature type="coiled-coil region" evidence="8">
    <location>
        <begin position="37"/>
        <end position="64"/>
    </location>
</feature>
<evidence type="ECO:0000313" key="11">
    <source>
        <dbReference type="EMBL" id="QAT60098.1"/>
    </source>
</evidence>
<comment type="similarity">
    <text evidence="1 7">Belongs to the bacterial ribosomal protein bL9 family.</text>
</comment>
<evidence type="ECO:0000256" key="2">
    <source>
        <dbReference type="ARBA" id="ARBA00022730"/>
    </source>
</evidence>
<evidence type="ECO:0000259" key="9">
    <source>
        <dbReference type="Pfam" id="PF01281"/>
    </source>
</evidence>
<protein>
    <recommendedName>
        <fullName evidence="6 7">Large ribosomal subunit protein bL9</fullName>
    </recommendedName>
</protein>
<dbReference type="EMBL" id="CP035282">
    <property type="protein sequence ID" value="QAT60098.1"/>
    <property type="molecule type" value="Genomic_DNA"/>
</dbReference>
<feature type="domain" description="Ribosomal protein L9" evidence="9">
    <location>
        <begin position="1"/>
        <end position="46"/>
    </location>
</feature>
<keyword evidence="3 7" id="KW-0694">RNA-binding</keyword>
<dbReference type="GO" id="GO:0005840">
    <property type="term" value="C:ribosome"/>
    <property type="evidence" value="ECO:0007669"/>
    <property type="project" value="UniProtKB-KW"/>
</dbReference>
<dbReference type="RefSeq" id="WP_128751578.1">
    <property type="nucleotide sequence ID" value="NZ_CP035282.1"/>
</dbReference>
<dbReference type="GO" id="GO:0019843">
    <property type="term" value="F:rRNA binding"/>
    <property type="evidence" value="ECO:0007669"/>
    <property type="project" value="UniProtKB-UniRule"/>
</dbReference>
<comment type="function">
    <text evidence="7">Binds to the 23S rRNA.</text>
</comment>
<dbReference type="InterPro" id="IPR020594">
    <property type="entry name" value="Ribosomal_bL9_bac/chp"/>
</dbReference>
<keyword evidence="4 7" id="KW-0689">Ribosomal protein</keyword>
<dbReference type="InterPro" id="IPR009027">
    <property type="entry name" value="Ribosomal_bL9/RNase_H1_N"/>
</dbReference>
<dbReference type="GO" id="GO:1990904">
    <property type="term" value="C:ribonucleoprotein complex"/>
    <property type="evidence" value="ECO:0007669"/>
    <property type="project" value="UniProtKB-KW"/>
</dbReference>
<evidence type="ECO:0000256" key="6">
    <source>
        <dbReference type="ARBA" id="ARBA00035292"/>
    </source>
</evidence>
<evidence type="ECO:0000256" key="4">
    <source>
        <dbReference type="ARBA" id="ARBA00022980"/>
    </source>
</evidence>
<dbReference type="GO" id="GO:0006412">
    <property type="term" value="P:translation"/>
    <property type="evidence" value="ECO:0007669"/>
    <property type="project" value="UniProtKB-UniRule"/>
</dbReference>
<dbReference type="PANTHER" id="PTHR21368">
    <property type="entry name" value="50S RIBOSOMAL PROTEIN L9"/>
    <property type="match status" value="1"/>
</dbReference>
<feature type="domain" description="Large ribosomal subunit protein bL9 C-terminal" evidence="10">
    <location>
        <begin position="64"/>
        <end position="146"/>
    </location>
</feature>
<dbReference type="Pfam" id="PF03948">
    <property type="entry name" value="Ribosomal_L9_C"/>
    <property type="match status" value="1"/>
</dbReference>
<dbReference type="InterPro" id="IPR036791">
    <property type="entry name" value="Ribosomal_bL9_C_sf"/>
</dbReference>
<gene>
    <name evidence="7" type="primary">rplI</name>
    <name evidence="11" type="ORF">EQM13_00180</name>
</gene>
<keyword evidence="5 7" id="KW-0687">Ribonucleoprotein</keyword>
<dbReference type="SUPFAM" id="SSF55653">
    <property type="entry name" value="Ribosomal protein L9 C-domain"/>
    <property type="match status" value="1"/>
</dbReference>
<dbReference type="HAMAP" id="MF_00503">
    <property type="entry name" value="Ribosomal_bL9"/>
    <property type="match status" value="1"/>
</dbReference>
<dbReference type="InterPro" id="IPR020069">
    <property type="entry name" value="Ribosomal_bL9_C"/>
</dbReference>
<evidence type="ECO:0000313" key="12">
    <source>
        <dbReference type="Proteomes" id="UP000287969"/>
    </source>
</evidence>
<keyword evidence="2 7" id="KW-0699">rRNA-binding</keyword>
<organism evidence="11 12">
    <name type="scientific">Acidilutibacter cellobiosedens</name>
    <dbReference type="NCBI Taxonomy" id="2507161"/>
    <lineage>
        <taxon>Bacteria</taxon>
        <taxon>Bacillati</taxon>
        <taxon>Bacillota</taxon>
        <taxon>Tissierellia</taxon>
        <taxon>Tissierellales</taxon>
        <taxon>Acidilutibacteraceae</taxon>
        <taxon>Acidilutibacter</taxon>
    </lineage>
</organism>